<comment type="caution">
    <text evidence="5">The sequence shown here is derived from an EMBL/GenBank/DDBJ whole genome shotgun (WGS) entry which is preliminary data.</text>
</comment>
<feature type="region of interest" description="Disordered" evidence="3">
    <location>
        <begin position="666"/>
        <end position="762"/>
    </location>
</feature>
<feature type="region of interest" description="Disordered" evidence="3">
    <location>
        <begin position="298"/>
        <end position="332"/>
    </location>
</feature>
<sequence length="1453" mass="161001">MGACRASISARGALCRQHGRARHCLRRHGGPARPEVELPIATLAVQCTPRTYPGSTYVAPDVRNEFRHSALSRAPTHDSIWTSTATASTNLSPVPDTNNRYRSRNFVLFQGRRQFSFLHQGKGTVLATKAGASSRDPDAFLPPSPTVEKPLYVPVLIVGAGPIGLSLALLLRRMRLPCLLVERDEEAKCQPKAHYCSSRSMEVWRMLGHLDDVMENEVASLNDWRSFSYCTHLVRSRSDPSPTIAVRDHFKDAYVFPKKDGRLRYYECHSPCRVANLPQHILLPLLYARLFAGVSHDRERHATSSEKGKERTNEGRRDPRGIEVSRPPEPSLSLMHPITLELLEKTANFIHERDSDEQVPAALPLSQALFQTKWKTGYLVQKAKEADERGEGTIIFQGGTDPRPDSFVRSILVRRTESKREEETIVVDSAFVVACDGANSEVSAHLPDHRREGVDCLQRFVNITFVSHHLAALIRGNELLENQFLKASSFDPKSSSSSQAPNHADPTPSTPPSSSVSSSQSSSSAPASLPSSSTPSASVLSSSSTSSSPSFSSCLSTSPTTISSSWSSPPPSMLYYVMNADVIGVVVLHSLARGEFVAHIPFFHPHQTAQDDFPLSICEDLIHQLAGQRLHDLQVLEAKGWKMSAKVSHCFHGHFLSFPNSPYPSTSNLPSYKKPSLPQESDEQNPGDDSIQRSKIETYETQKEEQNTTGEVRHVDSSLSSPEGGEIRQERRNFIHRDKEPLSSVAAGGGGVAAPTNGDVDSSEDSMYKLFSPRVPRILIAGDAAHQLPPAGGLGMNLGMGDVLGLAWRLGQLYHRKALAFFPSLHQSPARAQEQTDKKSALLSTRTRKEGKKELETQNAEIQEQRGKNEEVEQKEKDDERSRLDDKRHVQGDDAGATLAWRLLHSYDQERRLVAKYTCSVAIDNFHRGLYAPAALGLDWHKGEFLSSALHSAAEFSTSLASTLFPSIDDPPSSEDSPARLPRKSQLRNNLETSFPSSKEKSLLSSSASSQKSPTEVFKTTNISPSLSVGDPTVEGSRVDTDNASVDLMASVKQLFGRAPTVMSKRALQFALAAGRKQMVVCRDWLPGIWSKRVENVKNILRNENQNLSLHYPGADLAYAYTSSELYRHPKRNGHEEMKEQNWRDTRASGPKVKVSRSPLRYLPTSWVGCRVPHAWLYGIKEAGSLTMKSNRSDSPAPSRLLDDWIHSTREPKVFRFSTVDLPFLHSPPCAYCFLVFSRDYAEVLATSLESLKRPSSYSNAVLPPLSFPVCWEEAEKLTSRSCVPSHAHGDITKAKALGSSSPSQVSIDRRPLTQSGHDLSRIGTVSAFLWKDFKPDRSQGECQDGRRLTERGDGEMKSSSDVRLLWSPKITRDKFLATLRRGDTSDSMKDCEEESLLIVLRPDGHILDIFDLRGRIHGKSDASLSISSSETTSNHQTEIQKLIFDILVHRLP</sequence>
<keyword evidence="6" id="KW-1185">Reference proteome</keyword>
<feature type="compositionally biased region" description="Basic and acidic residues" evidence="3">
    <location>
        <begin position="725"/>
        <end position="741"/>
    </location>
</feature>
<evidence type="ECO:0000256" key="1">
    <source>
        <dbReference type="ARBA" id="ARBA00022630"/>
    </source>
</evidence>
<feature type="domain" description="FAD-binding" evidence="4">
    <location>
        <begin position="153"/>
        <end position="305"/>
    </location>
</feature>
<feature type="compositionally biased region" description="Polar residues" evidence="3">
    <location>
        <begin position="1018"/>
        <end position="1027"/>
    </location>
</feature>
<dbReference type="PANTHER" id="PTHR43004:SF6">
    <property type="entry name" value="FAD_NAD(P)-BINDING OXIDOREDUCTASE FAMILY PROTEIN"/>
    <property type="match status" value="1"/>
</dbReference>
<dbReference type="RefSeq" id="XP_067922888.1">
    <property type="nucleotide sequence ID" value="XM_068065139.1"/>
</dbReference>
<dbReference type="Proteomes" id="UP000221165">
    <property type="component" value="Unassembled WGS sequence"/>
</dbReference>
<dbReference type="InterPro" id="IPR050641">
    <property type="entry name" value="RIFMO-like"/>
</dbReference>
<reference evidence="5 6" key="1">
    <citation type="journal article" date="2017" name="Int. J. Parasitol.">
        <title>The genome of the protozoan parasite Cystoisospora suis and a reverse vaccinology approach to identify vaccine candidates.</title>
        <authorList>
            <person name="Palmieri N."/>
            <person name="Shrestha A."/>
            <person name="Ruttkowski B."/>
            <person name="Beck T."/>
            <person name="Vogl C."/>
            <person name="Tomley F."/>
            <person name="Blake D.P."/>
            <person name="Joachim A."/>
        </authorList>
    </citation>
    <scope>NUCLEOTIDE SEQUENCE [LARGE SCALE GENOMIC DNA]</scope>
    <source>
        <strain evidence="5 6">Wien I</strain>
    </source>
</reference>
<feature type="compositionally biased region" description="Low complexity" evidence="3">
    <location>
        <begin position="1003"/>
        <end position="1013"/>
    </location>
</feature>
<gene>
    <name evidence="5" type="ORF">CSUI_004958</name>
</gene>
<keyword evidence="1" id="KW-0285">Flavoprotein</keyword>
<dbReference type="Pfam" id="PF01494">
    <property type="entry name" value="FAD_binding_3"/>
    <property type="match status" value="2"/>
</dbReference>
<name>A0A2C6KZB6_9APIC</name>
<dbReference type="GeneID" id="94428350"/>
<feature type="region of interest" description="Disordered" evidence="3">
    <location>
        <begin position="967"/>
        <end position="1038"/>
    </location>
</feature>
<feature type="compositionally biased region" description="Basic and acidic residues" evidence="3">
    <location>
        <begin position="690"/>
        <end position="716"/>
    </location>
</feature>
<dbReference type="Gene3D" id="3.30.9.10">
    <property type="entry name" value="D-Amino Acid Oxidase, subunit A, domain 2"/>
    <property type="match status" value="2"/>
</dbReference>
<feature type="region of interest" description="Disordered" evidence="3">
    <location>
        <begin position="828"/>
        <end position="890"/>
    </location>
</feature>
<dbReference type="GO" id="GO:0071949">
    <property type="term" value="F:FAD binding"/>
    <property type="evidence" value="ECO:0007669"/>
    <property type="project" value="InterPro"/>
</dbReference>
<feature type="compositionally biased region" description="Low complexity" evidence="3">
    <location>
        <begin position="512"/>
        <end position="553"/>
    </location>
</feature>
<dbReference type="InterPro" id="IPR002938">
    <property type="entry name" value="FAD-bd"/>
</dbReference>
<dbReference type="Gene3D" id="3.50.50.60">
    <property type="entry name" value="FAD/NAD(P)-binding domain"/>
    <property type="match status" value="2"/>
</dbReference>
<feature type="compositionally biased region" description="Low complexity" evidence="3">
    <location>
        <begin position="967"/>
        <end position="976"/>
    </location>
</feature>
<dbReference type="PANTHER" id="PTHR43004">
    <property type="entry name" value="TRK SYSTEM POTASSIUM UPTAKE PROTEIN"/>
    <property type="match status" value="1"/>
</dbReference>
<dbReference type="GO" id="GO:0005739">
    <property type="term" value="C:mitochondrion"/>
    <property type="evidence" value="ECO:0007669"/>
    <property type="project" value="TreeGrafter"/>
</dbReference>
<dbReference type="GO" id="GO:0016709">
    <property type="term" value="F:oxidoreductase activity, acting on paired donors, with incorporation or reduction of molecular oxygen, NAD(P)H as one donor, and incorporation of one atom of oxygen"/>
    <property type="evidence" value="ECO:0007669"/>
    <property type="project" value="UniProtKB-ARBA"/>
</dbReference>
<dbReference type="OrthoDB" id="1716816at2759"/>
<organism evidence="5 6">
    <name type="scientific">Cystoisospora suis</name>
    <dbReference type="NCBI Taxonomy" id="483139"/>
    <lineage>
        <taxon>Eukaryota</taxon>
        <taxon>Sar</taxon>
        <taxon>Alveolata</taxon>
        <taxon>Apicomplexa</taxon>
        <taxon>Conoidasida</taxon>
        <taxon>Coccidia</taxon>
        <taxon>Eucoccidiorida</taxon>
        <taxon>Eimeriorina</taxon>
        <taxon>Sarcocystidae</taxon>
        <taxon>Cystoisospora</taxon>
    </lineage>
</organism>
<feature type="compositionally biased region" description="Basic and acidic residues" evidence="3">
    <location>
        <begin position="298"/>
        <end position="323"/>
    </location>
</feature>
<dbReference type="InterPro" id="IPR036188">
    <property type="entry name" value="FAD/NAD-bd_sf"/>
</dbReference>
<dbReference type="VEuPathDB" id="ToxoDB:CSUI_004958"/>
<evidence type="ECO:0000256" key="2">
    <source>
        <dbReference type="ARBA" id="ARBA00022827"/>
    </source>
</evidence>
<evidence type="ECO:0000313" key="5">
    <source>
        <dbReference type="EMBL" id="PHJ21204.1"/>
    </source>
</evidence>
<feature type="compositionally biased region" description="Basic and acidic residues" evidence="3">
    <location>
        <begin position="847"/>
        <end position="856"/>
    </location>
</feature>
<dbReference type="EMBL" id="MIGC01002376">
    <property type="protein sequence ID" value="PHJ21204.1"/>
    <property type="molecule type" value="Genomic_DNA"/>
</dbReference>
<evidence type="ECO:0000259" key="4">
    <source>
        <dbReference type="Pfam" id="PF01494"/>
    </source>
</evidence>
<protein>
    <submittedName>
        <fullName evidence="5">Fad binding domain-containing protein</fullName>
    </submittedName>
</protein>
<feature type="compositionally biased region" description="Basic and acidic residues" evidence="3">
    <location>
        <begin position="863"/>
        <end position="890"/>
    </location>
</feature>
<dbReference type="SUPFAM" id="SSF51905">
    <property type="entry name" value="FAD/NAD(P)-binding domain"/>
    <property type="match status" value="1"/>
</dbReference>
<evidence type="ECO:0000256" key="3">
    <source>
        <dbReference type="SAM" id="MobiDB-lite"/>
    </source>
</evidence>
<proteinExistence type="predicted"/>
<feature type="region of interest" description="Disordered" evidence="3">
    <location>
        <begin position="490"/>
        <end position="553"/>
    </location>
</feature>
<dbReference type="GO" id="GO:0006744">
    <property type="term" value="P:ubiquinone biosynthetic process"/>
    <property type="evidence" value="ECO:0007669"/>
    <property type="project" value="TreeGrafter"/>
</dbReference>
<evidence type="ECO:0000313" key="6">
    <source>
        <dbReference type="Proteomes" id="UP000221165"/>
    </source>
</evidence>
<keyword evidence="2" id="KW-0274">FAD</keyword>
<feature type="domain" description="FAD-binding" evidence="4">
    <location>
        <begin position="776"/>
        <end position="816"/>
    </location>
</feature>
<accession>A0A2C6KZB6</accession>